<feature type="domain" description="Metallo-beta-lactamase" evidence="6">
    <location>
        <begin position="12"/>
        <end position="191"/>
    </location>
</feature>
<accession>A0ABY1JC28</accession>
<evidence type="ECO:0000256" key="4">
    <source>
        <dbReference type="ARBA" id="ARBA00022833"/>
    </source>
</evidence>
<dbReference type="InterPro" id="IPR051453">
    <property type="entry name" value="MBL_Glyoxalase_II"/>
</dbReference>
<evidence type="ECO:0000256" key="5">
    <source>
        <dbReference type="SAM" id="MobiDB-lite"/>
    </source>
</evidence>
<keyword evidence="4" id="KW-0862">Zinc</keyword>
<dbReference type="SUPFAM" id="SSF56281">
    <property type="entry name" value="Metallo-hydrolase/oxidoreductase"/>
    <property type="match status" value="1"/>
</dbReference>
<sequence length="212" mass="23105">MKIHRFPLGSLFANGYLVYDESHKAFFVDPGGDPDDVIAAIEGNSLQLEWILLTHGHADHVGGVNALAERFNCSVAIHKDDAGMLIDPSKNLSIFTGDVVKVDHEVKLLSDGDEIKVGDLLVRVIHTPGHTPGSVCFLVIHGKEMALFSGDTLFALSVGRTDLPGGDFDALEASLKKLEGLPDDLRVLPGHGPETILGRERQNNPFWPRKER</sequence>
<feature type="compositionally biased region" description="Basic and acidic residues" evidence="5">
    <location>
        <begin position="197"/>
        <end position="212"/>
    </location>
</feature>
<dbReference type="RefSeq" id="WP_074199260.1">
    <property type="nucleotide sequence ID" value="NZ_FSQZ01000001.1"/>
</dbReference>
<dbReference type="EMBL" id="FSQZ01000001">
    <property type="protein sequence ID" value="SIN64754.1"/>
    <property type="molecule type" value="Genomic_DNA"/>
</dbReference>
<keyword evidence="2" id="KW-0479">Metal-binding</keyword>
<gene>
    <name evidence="7" type="ORF">SAMN05444368_0663</name>
</gene>
<dbReference type="PANTHER" id="PTHR46233">
    <property type="entry name" value="HYDROXYACYLGLUTATHIONE HYDROLASE GLOC"/>
    <property type="match status" value="1"/>
</dbReference>
<evidence type="ECO:0000313" key="8">
    <source>
        <dbReference type="Proteomes" id="UP000185093"/>
    </source>
</evidence>
<organism evidence="7 8">
    <name type="scientific">Acetomicrobium flavidum</name>
    <dbReference type="NCBI Taxonomy" id="49896"/>
    <lineage>
        <taxon>Bacteria</taxon>
        <taxon>Thermotogati</taxon>
        <taxon>Synergistota</taxon>
        <taxon>Synergistia</taxon>
        <taxon>Synergistales</taxon>
        <taxon>Acetomicrobiaceae</taxon>
        <taxon>Acetomicrobium</taxon>
    </lineage>
</organism>
<keyword evidence="8" id="KW-1185">Reference proteome</keyword>
<keyword evidence="3" id="KW-0378">Hydrolase</keyword>
<proteinExistence type="predicted"/>
<feature type="region of interest" description="Disordered" evidence="5">
    <location>
        <begin position="189"/>
        <end position="212"/>
    </location>
</feature>
<dbReference type="Gene3D" id="3.60.15.10">
    <property type="entry name" value="Ribonuclease Z/Hydroxyacylglutathione hydrolase-like"/>
    <property type="match status" value="1"/>
</dbReference>
<evidence type="ECO:0000256" key="3">
    <source>
        <dbReference type="ARBA" id="ARBA00022801"/>
    </source>
</evidence>
<evidence type="ECO:0000259" key="6">
    <source>
        <dbReference type="SMART" id="SM00849"/>
    </source>
</evidence>
<dbReference type="PANTHER" id="PTHR46233:SF3">
    <property type="entry name" value="HYDROXYACYLGLUTATHIONE HYDROLASE GLOC"/>
    <property type="match status" value="1"/>
</dbReference>
<evidence type="ECO:0000256" key="2">
    <source>
        <dbReference type="ARBA" id="ARBA00022723"/>
    </source>
</evidence>
<name>A0ABY1JC28_9BACT</name>
<comment type="cofactor">
    <cofactor evidence="1">
        <name>Zn(2+)</name>
        <dbReference type="ChEBI" id="CHEBI:29105"/>
    </cofactor>
</comment>
<evidence type="ECO:0000256" key="1">
    <source>
        <dbReference type="ARBA" id="ARBA00001947"/>
    </source>
</evidence>
<dbReference type="CDD" id="cd06262">
    <property type="entry name" value="metallo-hydrolase-like_MBL-fold"/>
    <property type="match status" value="1"/>
</dbReference>
<dbReference type="InterPro" id="IPR001279">
    <property type="entry name" value="Metallo-B-lactamas"/>
</dbReference>
<protein>
    <submittedName>
        <fullName evidence="7">Glyoxylase, beta-lactamase superfamily II</fullName>
    </submittedName>
</protein>
<dbReference type="Pfam" id="PF00753">
    <property type="entry name" value="Lactamase_B"/>
    <property type="match status" value="1"/>
</dbReference>
<reference evidence="7 8" key="1">
    <citation type="submission" date="2016-11" db="EMBL/GenBank/DDBJ databases">
        <authorList>
            <person name="Varghese N."/>
            <person name="Submissions S."/>
        </authorList>
    </citation>
    <scope>NUCLEOTIDE SEQUENCE [LARGE SCALE GENOMIC DNA]</scope>
    <source>
        <strain evidence="7 8">DSM 20664</strain>
    </source>
</reference>
<comment type="caution">
    <text evidence="7">The sequence shown here is derived from an EMBL/GenBank/DDBJ whole genome shotgun (WGS) entry which is preliminary data.</text>
</comment>
<dbReference type="InterPro" id="IPR036866">
    <property type="entry name" value="RibonucZ/Hydroxyglut_hydro"/>
</dbReference>
<dbReference type="Proteomes" id="UP000185093">
    <property type="component" value="Unassembled WGS sequence"/>
</dbReference>
<evidence type="ECO:0000313" key="7">
    <source>
        <dbReference type="EMBL" id="SIN64754.1"/>
    </source>
</evidence>
<dbReference type="SMART" id="SM00849">
    <property type="entry name" value="Lactamase_B"/>
    <property type="match status" value="1"/>
</dbReference>